<protein>
    <submittedName>
        <fullName evidence="2">Uncharacterized protein</fullName>
    </submittedName>
</protein>
<evidence type="ECO:0000313" key="2">
    <source>
        <dbReference type="EMBL" id="GIX74824.1"/>
    </source>
</evidence>
<proteinExistence type="predicted"/>
<name>A0AAV4MSF8_9ARAC</name>
<reference evidence="2 3" key="1">
    <citation type="submission" date="2021-06" db="EMBL/GenBank/DDBJ databases">
        <title>Caerostris darwini draft genome.</title>
        <authorList>
            <person name="Kono N."/>
            <person name="Arakawa K."/>
        </authorList>
    </citation>
    <scope>NUCLEOTIDE SEQUENCE [LARGE SCALE GENOMIC DNA]</scope>
</reference>
<feature type="chain" id="PRO_5043349198" evidence="1">
    <location>
        <begin position="21"/>
        <end position="184"/>
    </location>
</feature>
<dbReference type="Proteomes" id="UP001054837">
    <property type="component" value="Unassembled WGS sequence"/>
</dbReference>
<keyword evidence="3" id="KW-1185">Reference proteome</keyword>
<dbReference type="AlphaFoldDB" id="A0AAV4MSF8"/>
<comment type="caution">
    <text evidence="2">The sequence shown here is derived from an EMBL/GenBank/DDBJ whole genome shotgun (WGS) entry which is preliminary data.</text>
</comment>
<gene>
    <name evidence="2" type="ORF">CDAR_73881</name>
</gene>
<dbReference type="EMBL" id="BPLQ01000771">
    <property type="protein sequence ID" value="GIX74824.1"/>
    <property type="molecule type" value="Genomic_DNA"/>
</dbReference>
<evidence type="ECO:0000313" key="3">
    <source>
        <dbReference type="Proteomes" id="UP001054837"/>
    </source>
</evidence>
<accession>A0AAV4MSF8</accession>
<feature type="signal peptide" evidence="1">
    <location>
        <begin position="1"/>
        <end position="20"/>
    </location>
</feature>
<keyword evidence="1" id="KW-0732">Signal</keyword>
<sequence length="184" mass="18380">MNGLLVVLGIFALLCSTVNAGGQLLYKPLAYSTYRSYSAYKGTPYVAAAPIAAAPVAAGPVATAAVAAPVAAVASYNVAPAAVASYNVAPAAVASYNYNVAPAAVAAYNYNVAPVAVSSYNAAPVAAVASYPAAQVATAAVAAAPDPSRSKEEVDAVSPLGLKVPLPLRISALMKSVILYMLFV</sequence>
<evidence type="ECO:0000256" key="1">
    <source>
        <dbReference type="SAM" id="SignalP"/>
    </source>
</evidence>
<organism evidence="2 3">
    <name type="scientific">Caerostris darwini</name>
    <dbReference type="NCBI Taxonomy" id="1538125"/>
    <lineage>
        <taxon>Eukaryota</taxon>
        <taxon>Metazoa</taxon>
        <taxon>Ecdysozoa</taxon>
        <taxon>Arthropoda</taxon>
        <taxon>Chelicerata</taxon>
        <taxon>Arachnida</taxon>
        <taxon>Araneae</taxon>
        <taxon>Araneomorphae</taxon>
        <taxon>Entelegynae</taxon>
        <taxon>Araneoidea</taxon>
        <taxon>Araneidae</taxon>
        <taxon>Caerostris</taxon>
    </lineage>
</organism>